<comment type="caution">
    <text evidence="1">The sequence shown here is derived from an EMBL/GenBank/DDBJ whole genome shotgun (WGS) entry which is preliminary data.</text>
</comment>
<accession>A0AAE3KX57</accession>
<name>A0AAE3KX57_9EURY</name>
<evidence type="ECO:0000313" key="2">
    <source>
        <dbReference type="Proteomes" id="UP001206983"/>
    </source>
</evidence>
<dbReference type="Pfam" id="PF09344">
    <property type="entry name" value="Cas_CT1975"/>
    <property type="match status" value="1"/>
</dbReference>
<gene>
    <name evidence="1" type="ORF">PV02_07420</name>
</gene>
<dbReference type="InterPro" id="IPR010148">
    <property type="entry name" value="CRISPR-assoc_prot_CT1975"/>
</dbReference>
<evidence type="ECO:0000313" key="1">
    <source>
        <dbReference type="EMBL" id="MCQ6962900.1"/>
    </source>
</evidence>
<evidence type="ECO:0008006" key="3">
    <source>
        <dbReference type="Google" id="ProtNLM"/>
    </source>
</evidence>
<protein>
    <recommendedName>
        <fullName evidence="3">Type I-E CRISPR-associated protein Cas7/Cse4/CasC</fullName>
    </recommendedName>
</protein>
<dbReference type="NCBIfam" id="TIGR01869">
    <property type="entry name" value="casC_Cse4"/>
    <property type="match status" value="1"/>
</dbReference>
<dbReference type="EMBL" id="JTEO01000004">
    <property type="protein sequence ID" value="MCQ6962900.1"/>
    <property type="molecule type" value="Genomic_DNA"/>
</dbReference>
<organism evidence="1 2">
    <name type="scientific">Methanolobus chelungpuianus</name>
    <dbReference type="NCBI Taxonomy" id="502115"/>
    <lineage>
        <taxon>Archaea</taxon>
        <taxon>Methanobacteriati</taxon>
        <taxon>Methanobacteriota</taxon>
        <taxon>Stenosarchaea group</taxon>
        <taxon>Methanomicrobia</taxon>
        <taxon>Methanosarcinales</taxon>
        <taxon>Methanosarcinaceae</taxon>
        <taxon>Methanolobus</taxon>
    </lineage>
</organism>
<dbReference type="Proteomes" id="UP001206983">
    <property type="component" value="Unassembled WGS sequence"/>
</dbReference>
<reference evidence="1 2" key="1">
    <citation type="journal article" date="2011" name="Appl. Environ. Microbiol.">
        <title>Methanogenic archaea isolated from Taiwan's Chelungpu fault.</title>
        <authorList>
            <person name="Wu S.Y."/>
            <person name="Lai M.C."/>
        </authorList>
    </citation>
    <scope>NUCLEOTIDE SEQUENCE [LARGE SCALE GENOMIC DNA]</scope>
    <source>
        <strain evidence="1 2">St545Mb</strain>
    </source>
</reference>
<sequence>MDEKNYVNYHILISHSPSNLNRDDMNMQKTAVFGGVKRTRISSQSLKRAMRHSDYYENHIGKPSDRTRQLGKLTAKYVKALQDKYDENLVKSVMSLISGEPEIKENTQSGAVAAWTVSEVEQYCHLYQQLQGQFPDEKEFEKEWKNATDKKKLLDDKTKVKLFREALQNGQDIALSGRMATSGIMTIVDASLAVAHAITTHTVDTDIDWFTAVDDLNQETGETGSAHLDTTEFSSGVFYRYASLNLRQLQENLGDLDRKQALDIASHVLHMLATVVPSAKQNAFAAFNLADFALVSFSDQPISLANAFENPVKAKKEGLMKPSIEALLNYHKSISSAYGIQNDIQSFFSTIDCELKHKNEEAKTETNEESKTETKIPKMSKLSELEEWIKNDGKKLGNEPCKNI</sequence>
<dbReference type="RefSeq" id="WP_256622761.1">
    <property type="nucleotide sequence ID" value="NZ_JTEO01000004.1"/>
</dbReference>
<proteinExistence type="predicted"/>
<dbReference type="AlphaFoldDB" id="A0AAE3KX57"/>
<keyword evidence="2" id="KW-1185">Reference proteome</keyword>